<gene>
    <name evidence="2" type="ORF">PARMNEM_LOCUS16690</name>
</gene>
<evidence type="ECO:0000259" key="1">
    <source>
        <dbReference type="PROSITE" id="PS51029"/>
    </source>
</evidence>
<proteinExistence type="predicted"/>
<sequence length="70" mass="8570">MQREKLIEEVRKYPYLYDLSDAKYSNSIKKDEAWKQISITLKQSGKYLLLFNFLSNVFRVCRYVWEIKQL</sequence>
<accession>A0AAV1LTN6</accession>
<comment type="caution">
    <text evidence="2">The sequence shown here is derived from an EMBL/GenBank/DDBJ whole genome shotgun (WGS) entry which is preliminary data.</text>
</comment>
<dbReference type="PROSITE" id="PS51029">
    <property type="entry name" value="MADF"/>
    <property type="match status" value="1"/>
</dbReference>
<evidence type="ECO:0000313" key="3">
    <source>
        <dbReference type="Proteomes" id="UP001314205"/>
    </source>
</evidence>
<reference evidence="2 3" key="1">
    <citation type="submission" date="2023-11" db="EMBL/GenBank/DDBJ databases">
        <authorList>
            <person name="Hedman E."/>
            <person name="Englund M."/>
            <person name="Stromberg M."/>
            <person name="Nyberg Akerstrom W."/>
            <person name="Nylinder S."/>
            <person name="Jareborg N."/>
            <person name="Kallberg Y."/>
            <person name="Kronander E."/>
        </authorList>
    </citation>
    <scope>NUCLEOTIDE SEQUENCE [LARGE SCALE GENOMIC DNA]</scope>
</reference>
<dbReference type="InterPro" id="IPR006578">
    <property type="entry name" value="MADF-dom"/>
</dbReference>
<protein>
    <recommendedName>
        <fullName evidence="1">MADF domain-containing protein</fullName>
    </recommendedName>
</protein>
<organism evidence="2 3">
    <name type="scientific">Parnassius mnemosyne</name>
    <name type="common">clouded apollo</name>
    <dbReference type="NCBI Taxonomy" id="213953"/>
    <lineage>
        <taxon>Eukaryota</taxon>
        <taxon>Metazoa</taxon>
        <taxon>Ecdysozoa</taxon>
        <taxon>Arthropoda</taxon>
        <taxon>Hexapoda</taxon>
        <taxon>Insecta</taxon>
        <taxon>Pterygota</taxon>
        <taxon>Neoptera</taxon>
        <taxon>Endopterygota</taxon>
        <taxon>Lepidoptera</taxon>
        <taxon>Glossata</taxon>
        <taxon>Ditrysia</taxon>
        <taxon>Papilionoidea</taxon>
        <taxon>Papilionidae</taxon>
        <taxon>Parnassiinae</taxon>
        <taxon>Parnassini</taxon>
        <taxon>Parnassius</taxon>
        <taxon>Driopa</taxon>
    </lineage>
</organism>
<dbReference type="EMBL" id="CAVLGL010000094">
    <property type="protein sequence ID" value="CAK1597482.1"/>
    <property type="molecule type" value="Genomic_DNA"/>
</dbReference>
<evidence type="ECO:0000313" key="2">
    <source>
        <dbReference type="EMBL" id="CAK1597482.1"/>
    </source>
</evidence>
<dbReference type="AlphaFoldDB" id="A0AAV1LTN6"/>
<feature type="domain" description="MADF" evidence="1">
    <location>
        <begin position="5"/>
        <end position="70"/>
    </location>
</feature>
<dbReference type="Proteomes" id="UP001314205">
    <property type="component" value="Unassembled WGS sequence"/>
</dbReference>
<name>A0AAV1LTN6_9NEOP</name>
<dbReference type="Pfam" id="PF10545">
    <property type="entry name" value="MADF_DNA_bdg"/>
    <property type="match status" value="1"/>
</dbReference>
<keyword evidence="3" id="KW-1185">Reference proteome</keyword>